<dbReference type="AlphaFoldDB" id="A0A645JAN2"/>
<organism evidence="1">
    <name type="scientific">bioreactor metagenome</name>
    <dbReference type="NCBI Taxonomy" id="1076179"/>
    <lineage>
        <taxon>unclassified sequences</taxon>
        <taxon>metagenomes</taxon>
        <taxon>ecological metagenomes</taxon>
    </lineage>
</organism>
<proteinExistence type="predicted"/>
<reference evidence="1" key="1">
    <citation type="submission" date="2019-08" db="EMBL/GenBank/DDBJ databases">
        <authorList>
            <person name="Kucharzyk K."/>
            <person name="Murdoch R.W."/>
            <person name="Higgins S."/>
            <person name="Loffler F."/>
        </authorList>
    </citation>
    <scope>NUCLEOTIDE SEQUENCE</scope>
</reference>
<comment type="caution">
    <text evidence="1">The sequence shown here is derived from an EMBL/GenBank/DDBJ whole genome shotgun (WGS) entry which is preliminary data.</text>
</comment>
<protein>
    <submittedName>
        <fullName evidence="1">Uncharacterized protein</fullName>
    </submittedName>
</protein>
<sequence>MAELRHFLESFFRKFTTPLCECGQVWQVHALGAQPEQEFITEGYSGEVRGSLRSRKIPKRLLHQICIRQENCCSNRQVRQHGVQPHDIV</sequence>
<accession>A0A645JAN2</accession>
<gene>
    <name evidence="1" type="ORF">SDC9_207945</name>
</gene>
<evidence type="ECO:0000313" key="1">
    <source>
        <dbReference type="EMBL" id="MPN60220.1"/>
    </source>
</evidence>
<dbReference type="EMBL" id="VSSQ01135194">
    <property type="protein sequence ID" value="MPN60220.1"/>
    <property type="molecule type" value="Genomic_DNA"/>
</dbReference>
<name>A0A645JAN2_9ZZZZ</name>